<evidence type="ECO:0000313" key="4">
    <source>
        <dbReference type="Proteomes" id="UP001219037"/>
    </source>
</evidence>
<name>A0ABY8H863_9MICC</name>
<feature type="transmembrane region" description="Helical" evidence="2">
    <location>
        <begin position="165"/>
        <end position="185"/>
    </location>
</feature>
<keyword evidence="4" id="KW-1185">Reference proteome</keyword>
<keyword evidence="2" id="KW-1133">Transmembrane helix</keyword>
<proteinExistence type="predicted"/>
<evidence type="ECO:0000313" key="3">
    <source>
        <dbReference type="EMBL" id="WFP17344.1"/>
    </source>
</evidence>
<feature type="compositionally biased region" description="Low complexity" evidence="1">
    <location>
        <begin position="12"/>
        <end position="23"/>
    </location>
</feature>
<reference evidence="3 4" key="1">
    <citation type="submission" date="2023-04" db="EMBL/GenBank/DDBJ databases">
        <title>Funneling lignin-derived compounds into biodiesel using alkali-halophilic Citricoccus sp. P2.</title>
        <authorList>
            <person name="Luo C.-B."/>
        </authorList>
    </citation>
    <scope>NUCLEOTIDE SEQUENCE [LARGE SCALE GENOMIC DNA]</scope>
    <source>
        <strain evidence="3 4">P2</strain>
    </source>
</reference>
<dbReference type="EMBL" id="CP121252">
    <property type="protein sequence ID" value="WFP17344.1"/>
    <property type="molecule type" value="Genomic_DNA"/>
</dbReference>
<evidence type="ECO:0000256" key="2">
    <source>
        <dbReference type="SAM" id="Phobius"/>
    </source>
</evidence>
<feature type="region of interest" description="Disordered" evidence="1">
    <location>
        <begin position="1"/>
        <end position="25"/>
    </location>
</feature>
<accession>A0ABY8H863</accession>
<dbReference type="Proteomes" id="UP001219037">
    <property type="component" value="Chromosome"/>
</dbReference>
<feature type="compositionally biased region" description="Pro residues" evidence="1">
    <location>
        <begin position="1"/>
        <end position="11"/>
    </location>
</feature>
<gene>
    <name evidence="3" type="ORF">P8192_04325</name>
</gene>
<dbReference type="RefSeq" id="WP_278158756.1">
    <property type="nucleotide sequence ID" value="NZ_CP121252.1"/>
</dbReference>
<sequence>MSNEFPQPPQQDPQSQYGGQQPGNKYNTAAYQPAGQYGAPLQRPKALATLRNLTIISAVLYVISSIIGVIAGMDEELIAQQLRDAGGLTEAQIEEFLDASMMIGVITVIGISVVGLIMYTVVIIGVSLAKNWGRILGIVFAIIGLLYTVFGVISGGLDYAVSSPLMIASTVVSVIWMLVSILWLVKAFSAPVREYFATPPQARA</sequence>
<protein>
    <submittedName>
        <fullName evidence="3">Uncharacterized protein</fullName>
    </submittedName>
</protein>
<evidence type="ECO:0000256" key="1">
    <source>
        <dbReference type="SAM" id="MobiDB-lite"/>
    </source>
</evidence>
<organism evidence="3 4">
    <name type="scientific">Citricoccus muralis</name>
    <dbReference type="NCBI Taxonomy" id="169134"/>
    <lineage>
        <taxon>Bacteria</taxon>
        <taxon>Bacillati</taxon>
        <taxon>Actinomycetota</taxon>
        <taxon>Actinomycetes</taxon>
        <taxon>Micrococcales</taxon>
        <taxon>Micrococcaceae</taxon>
        <taxon>Citricoccus</taxon>
    </lineage>
</organism>
<feature type="transmembrane region" description="Helical" evidence="2">
    <location>
        <begin position="135"/>
        <end position="153"/>
    </location>
</feature>
<keyword evidence="2" id="KW-0812">Transmembrane</keyword>
<feature type="transmembrane region" description="Helical" evidence="2">
    <location>
        <begin position="101"/>
        <end position="128"/>
    </location>
</feature>
<feature type="transmembrane region" description="Helical" evidence="2">
    <location>
        <begin position="53"/>
        <end position="73"/>
    </location>
</feature>
<keyword evidence="2" id="KW-0472">Membrane</keyword>